<name>A0ACC1KJF2_9FUNG</name>
<keyword evidence="2" id="KW-1185">Reference proteome</keyword>
<reference evidence="1" key="1">
    <citation type="submission" date="2022-07" db="EMBL/GenBank/DDBJ databases">
        <title>Phylogenomic reconstructions and comparative analyses of Kickxellomycotina fungi.</title>
        <authorList>
            <person name="Reynolds N.K."/>
            <person name="Stajich J.E."/>
            <person name="Barry K."/>
            <person name="Grigoriev I.V."/>
            <person name="Crous P."/>
            <person name="Smith M.E."/>
        </authorList>
    </citation>
    <scope>NUCLEOTIDE SEQUENCE</scope>
    <source>
        <strain evidence="1">BCRC 34780</strain>
    </source>
</reference>
<organism evidence="1 2">
    <name type="scientific">Coemansia helicoidea</name>
    <dbReference type="NCBI Taxonomy" id="1286919"/>
    <lineage>
        <taxon>Eukaryota</taxon>
        <taxon>Fungi</taxon>
        <taxon>Fungi incertae sedis</taxon>
        <taxon>Zoopagomycota</taxon>
        <taxon>Kickxellomycotina</taxon>
        <taxon>Kickxellomycetes</taxon>
        <taxon>Kickxellales</taxon>
        <taxon>Kickxellaceae</taxon>
        <taxon>Coemansia</taxon>
    </lineage>
</organism>
<accession>A0ACC1KJF2</accession>
<feature type="non-terminal residue" evidence="1">
    <location>
        <position position="413"/>
    </location>
</feature>
<protein>
    <submittedName>
        <fullName evidence="1">Uncharacterized protein</fullName>
    </submittedName>
</protein>
<dbReference type="EMBL" id="JANBUN010003451">
    <property type="protein sequence ID" value="KAJ2790724.1"/>
    <property type="molecule type" value="Genomic_DNA"/>
</dbReference>
<dbReference type="Proteomes" id="UP001140087">
    <property type="component" value="Unassembled WGS sequence"/>
</dbReference>
<evidence type="ECO:0000313" key="2">
    <source>
        <dbReference type="Proteomes" id="UP001140087"/>
    </source>
</evidence>
<proteinExistence type="predicted"/>
<sequence>LEALVEQIREDVVMSSDDAVVNAALNTLEAVYGAVSPAAPTDTSDASTPLDYVLKDAVFRLTAESIENPDQVGRILRAAACSSAYNCAVVSDAVVTVIVERLNATDVLTTRRELMDVLNHVLSASCEAGRRAEGLDADRDSLLNVYQPDTSVPLDKEYSFLHITRLKGIALLVMLPDFLDAGAATVALQTVARAAIERNEDDNVNKQATHLLVQLSQSQPAQVEAAVLPMFFGALCEDAVAAHQVARLLNALGAIGVASPKALLAVLAGLTAAVTSGGLAPAHHAAAATTIRKMVGAGAALGSAADLCPRLAATAVDPLADWAHGASQRGAPVADDVVLEIARAIAAAYSGLDVEAQERHLERLFGRYAETAQAPASGADGRLLPLFSAAVCACRPQARLPVADPAQLLGALA</sequence>
<comment type="caution">
    <text evidence="1">The sequence shown here is derived from an EMBL/GenBank/DDBJ whole genome shotgun (WGS) entry which is preliminary data.</text>
</comment>
<feature type="non-terminal residue" evidence="1">
    <location>
        <position position="1"/>
    </location>
</feature>
<evidence type="ECO:0000313" key="1">
    <source>
        <dbReference type="EMBL" id="KAJ2790724.1"/>
    </source>
</evidence>
<gene>
    <name evidence="1" type="ORF">H4R21_006453</name>
</gene>